<keyword evidence="4 9" id="KW-0732">Signal</keyword>
<comment type="caution">
    <text evidence="10">The sequence shown here is derived from an EMBL/GenBank/DDBJ whole genome shotgun (WGS) entry which is preliminary data.</text>
</comment>
<feature type="signal peptide" evidence="9">
    <location>
        <begin position="1"/>
        <end position="26"/>
    </location>
</feature>
<dbReference type="InterPro" id="IPR050490">
    <property type="entry name" value="Bact_solute-bd_prot1"/>
</dbReference>
<proteinExistence type="inferred from homology"/>
<dbReference type="AlphaFoldDB" id="A0A154IGK1"/>
<dbReference type="CDD" id="cd13585">
    <property type="entry name" value="PBP2_TMBP_like"/>
    <property type="match status" value="1"/>
</dbReference>
<evidence type="ECO:0000313" key="10">
    <source>
        <dbReference type="EMBL" id="KZA99545.1"/>
    </source>
</evidence>
<comment type="subcellular location">
    <subcellularLocation>
        <location evidence="1">Periplasm</location>
    </subcellularLocation>
</comment>
<dbReference type="InterPro" id="IPR006059">
    <property type="entry name" value="SBP"/>
</dbReference>
<protein>
    <submittedName>
        <fullName evidence="10">Sugar ABC transporter substrate-binding protein</fullName>
    </submittedName>
</protein>
<dbReference type="RefSeq" id="WP_062942977.1">
    <property type="nucleotide sequence ID" value="NZ_CP171845.1"/>
</dbReference>
<dbReference type="SUPFAM" id="SSF53850">
    <property type="entry name" value="Periplasmic binding protein-like II"/>
    <property type="match status" value="1"/>
</dbReference>
<evidence type="ECO:0000256" key="3">
    <source>
        <dbReference type="ARBA" id="ARBA00022475"/>
    </source>
</evidence>
<feature type="chain" id="PRO_5007596100" evidence="9">
    <location>
        <begin position="27"/>
        <end position="415"/>
    </location>
</feature>
<reference evidence="10" key="1">
    <citation type="submission" date="2016-03" db="EMBL/GenBank/DDBJ databases">
        <title>Microsymbionts genomes from the relict species Vavilovia formosa.</title>
        <authorList>
            <person name="Chirak E."/>
            <person name="Kimeklis A."/>
            <person name="Kopat V."/>
            <person name="Andronov E."/>
        </authorList>
    </citation>
    <scope>NUCLEOTIDE SEQUENCE [LARGE SCALE GENOMIC DNA]</scope>
    <source>
        <strain evidence="10">Vaf12</strain>
    </source>
</reference>
<dbReference type="Pfam" id="PF01547">
    <property type="entry name" value="SBP_bac_1"/>
    <property type="match status" value="1"/>
</dbReference>
<gene>
    <name evidence="10" type="ORF">A4A59_22600</name>
</gene>
<comment type="similarity">
    <text evidence="2">Belongs to the bacterial solute-binding protein 1 family.</text>
</comment>
<evidence type="ECO:0000256" key="6">
    <source>
        <dbReference type="ARBA" id="ARBA00023136"/>
    </source>
</evidence>
<name>A0A154IGK1_RHILE</name>
<evidence type="ECO:0000256" key="4">
    <source>
        <dbReference type="ARBA" id="ARBA00022729"/>
    </source>
</evidence>
<evidence type="ECO:0000256" key="1">
    <source>
        <dbReference type="ARBA" id="ARBA00004418"/>
    </source>
</evidence>
<evidence type="ECO:0000256" key="9">
    <source>
        <dbReference type="SAM" id="SignalP"/>
    </source>
</evidence>
<keyword evidence="7" id="KW-0564">Palmitate</keyword>
<dbReference type="PANTHER" id="PTHR43649">
    <property type="entry name" value="ARABINOSE-BINDING PROTEIN-RELATED"/>
    <property type="match status" value="1"/>
</dbReference>
<dbReference type="EMBL" id="LVYU01000102">
    <property type="protein sequence ID" value="KZA99545.1"/>
    <property type="molecule type" value="Genomic_DNA"/>
</dbReference>
<dbReference type="PANTHER" id="PTHR43649:SF33">
    <property type="entry name" value="POLYGALACTURONAN_RHAMNOGALACTURONAN-BINDING PROTEIN YTCQ"/>
    <property type="match status" value="1"/>
</dbReference>
<evidence type="ECO:0000256" key="8">
    <source>
        <dbReference type="ARBA" id="ARBA00023288"/>
    </source>
</evidence>
<evidence type="ECO:0000256" key="2">
    <source>
        <dbReference type="ARBA" id="ARBA00008520"/>
    </source>
</evidence>
<dbReference type="Gene3D" id="3.40.190.10">
    <property type="entry name" value="Periplasmic binding protein-like II"/>
    <property type="match status" value="1"/>
</dbReference>
<sequence>MNIRKFGVTMRAAVAVWALCATSAFADTTIEFIQWWEPEMPSGALRGIMNDFEAKNPGIKVTLVSGPYATTRDQIVVGAASGTLSDVVGLDGAWVNGLAKQGAIASMDELMEKAKYDKSQITDIVKVDGKSVMFPLASFVYPVFVNLDISKAAGVDKLPTTRTEFAEAAKKMTDASKNQYGWVLPLSLQSPSGIQNDVMSWVWASGASMLKDGKPDLENEAVVGTLDYLASLNKEGVISPGIFAKKEQDKVEEFVNGRVGMMVDSLAHVNLIRERNPKLNFGISALPATDGYTGKRGMPYASWGIGISEGSQHKEEAWKLVEYLMSPDVNGRLVSIANAFPGNVHAKPDFVASDPIFAEAFKIFQSGYPANEFVGLPVAEELMRDMNVEVQKMFDGGQSAKEAAANTEKAWLAKF</sequence>
<evidence type="ECO:0000256" key="7">
    <source>
        <dbReference type="ARBA" id="ARBA00023139"/>
    </source>
</evidence>
<keyword evidence="8" id="KW-0449">Lipoprotein</keyword>
<keyword evidence="5" id="KW-0574">Periplasm</keyword>
<keyword evidence="3" id="KW-1003">Cell membrane</keyword>
<accession>A0A154IGK1</accession>
<keyword evidence="6" id="KW-0472">Membrane</keyword>
<organism evidence="10">
    <name type="scientific">Rhizobium leguminosarum</name>
    <dbReference type="NCBI Taxonomy" id="384"/>
    <lineage>
        <taxon>Bacteria</taxon>
        <taxon>Pseudomonadati</taxon>
        <taxon>Pseudomonadota</taxon>
        <taxon>Alphaproteobacteria</taxon>
        <taxon>Hyphomicrobiales</taxon>
        <taxon>Rhizobiaceae</taxon>
        <taxon>Rhizobium/Agrobacterium group</taxon>
        <taxon>Rhizobium</taxon>
    </lineage>
</organism>
<dbReference type="GO" id="GO:0042597">
    <property type="term" value="C:periplasmic space"/>
    <property type="evidence" value="ECO:0007669"/>
    <property type="project" value="UniProtKB-SubCell"/>
</dbReference>
<evidence type="ECO:0000256" key="5">
    <source>
        <dbReference type="ARBA" id="ARBA00022764"/>
    </source>
</evidence>